<gene>
    <name evidence="2" type="ORF">FHX68_0897</name>
</gene>
<proteinExistence type="predicted"/>
<sequence>MGIFQSRPEEPTEWAGLPADPWEPRVPGELLGDASTDPAAVGDVAALGVPGVTGIVISVPIMAEPEAADAGAAEPGEASGDSVDG</sequence>
<name>A0A4Y3UGS5_9MICO</name>
<feature type="region of interest" description="Disordered" evidence="1">
    <location>
        <begin position="1"/>
        <end position="37"/>
    </location>
</feature>
<dbReference type="RefSeq" id="WP_141379237.1">
    <property type="nucleotide sequence ID" value="NZ_BJNA01000004.1"/>
</dbReference>
<evidence type="ECO:0000256" key="1">
    <source>
        <dbReference type="SAM" id="MobiDB-lite"/>
    </source>
</evidence>
<accession>A0A4Y3UGS5</accession>
<reference evidence="2 3" key="1">
    <citation type="submission" date="2019-06" db="EMBL/GenBank/DDBJ databases">
        <title>Sequencing the genomes of 1000 actinobacteria strains.</title>
        <authorList>
            <person name="Klenk H.-P."/>
        </authorList>
    </citation>
    <scope>NUCLEOTIDE SEQUENCE [LARGE SCALE GENOMIC DNA]</scope>
    <source>
        <strain evidence="2 3">DSM 20427</strain>
    </source>
</reference>
<dbReference type="AlphaFoldDB" id="A0A4Y3UGS5"/>
<keyword evidence="3" id="KW-1185">Reference proteome</keyword>
<dbReference type="EMBL" id="VFPS01000001">
    <property type="protein sequence ID" value="TQN00777.1"/>
    <property type="molecule type" value="Genomic_DNA"/>
</dbReference>
<dbReference type="Proteomes" id="UP000319804">
    <property type="component" value="Unassembled WGS sequence"/>
</dbReference>
<organism evidence="2 3">
    <name type="scientific">Microbacterium lacticum</name>
    <dbReference type="NCBI Taxonomy" id="33885"/>
    <lineage>
        <taxon>Bacteria</taxon>
        <taxon>Bacillati</taxon>
        <taxon>Actinomycetota</taxon>
        <taxon>Actinomycetes</taxon>
        <taxon>Micrococcales</taxon>
        <taxon>Microbacteriaceae</taxon>
        <taxon>Microbacterium</taxon>
    </lineage>
</organism>
<comment type="caution">
    <text evidence="2">The sequence shown here is derived from an EMBL/GenBank/DDBJ whole genome shotgun (WGS) entry which is preliminary data.</text>
</comment>
<evidence type="ECO:0000313" key="3">
    <source>
        <dbReference type="Proteomes" id="UP000319804"/>
    </source>
</evidence>
<protein>
    <submittedName>
        <fullName evidence="2">Uncharacterized protein</fullName>
    </submittedName>
</protein>
<dbReference type="OrthoDB" id="5082712at2"/>
<evidence type="ECO:0000313" key="2">
    <source>
        <dbReference type="EMBL" id="TQN00777.1"/>
    </source>
</evidence>